<protein>
    <recommendedName>
        <fullName evidence="4">Transcription termination and cleavage factor C-terminal domain-containing protein</fullName>
    </recommendedName>
</protein>
<comment type="caution">
    <text evidence="5">The sequence shown here is derived from an EMBL/GenBank/DDBJ whole genome shotgun (WGS) entry which is preliminary data.</text>
</comment>
<dbReference type="Pfam" id="PF14304">
    <property type="entry name" value="CSTF_C"/>
    <property type="match status" value="1"/>
</dbReference>
<dbReference type="AlphaFoldDB" id="A0A843W1I1"/>
<dbReference type="FunFam" id="1.10.20.70:FF:000001">
    <property type="entry name" value="Cleavage stimulation factor subunit 2"/>
    <property type="match status" value="1"/>
</dbReference>
<evidence type="ECO:0000313" key="5">
    <source>
        <dbReference type="EMBL" id="MQM00668.1"/>
    </source>
</evidence>
<dbReference type="GO" id="GO:0031124">
    <property type="term" value="P:mRNA 3'-end processing"/>
    <property type="evidence" value="ECO:0007669"/>
    <property type="project" value="InterPro"/>
</dbReference>
<evidence type="ECO:0000256" key="2">
    <source>
        <dbReference type="ARBA" id="ARBA00022884"/>
    </source>
</evidence>
<proteinExistence type="predicted"/>
<organism evidence="5 6">
    <name type="scientific">Colocasia esculenta</name>
    <name type="common">Wild taro</name>
    <name type="synonym">Arum esculentum</name>
    <dbReference type="NCBI Taxonomy" id="4460"/>
    <lineage>
        <taxon>Eukaryota</taxon>
        <taxon>Viridiplantae</taxon>
        <taxon>Streptophyta</taxon>
        <taxon>Embryophyta</taxon>
        <taxon>Tracheophyta</taxon>
        <taxon>Spermatophyta</taxon>
        <taxon>Magnoliopsida</taxon>
        <taxon>Liliopsida</taxon>
        <taxon>Araceae</taxon>
        <taxon>Aroideae</taxon>
        <taxon>Colocasieae</taxon>
        <taxon>Colocasia</taxon>
    </lineage>
</organism>
<dbReference type="GO" id="GO:0005634">
    <property type="term" value="C:nucleus"/>
    <property type="evidence" value="ECO:0007669"/>
    <property type="project" value="UniProtKB-SubCell"/>
</dbReference>
<sequence>MLCFHRYNHHFPSNQGHLPFSLSNSTCIHKFQQALVFRSQVHINSFSLSLYFIHHYLTSHCLSRFIRIIFGVNLTGASHITSDFSGSVQVDRASLWAPGLPDRATPLAGVPPIMTGQMGPSPGGQPFRSPQLTAEMEQALLQQVMSLTPEQINQLPPEHRNQVFQIQQMYRR</sequence>
<name>A0A843W1I1_COLES</name>
<dbReference type="InterPro" id="IPR038192">
    <property type="entry name" value="CSTF_C_sf"/>
</dbReference>
<dbReference type="EMBL" id="NMUH01002546">
    <property type="protein sequence ID" value="MQM00668.1"/>
    <property type="molecule type" value="Genomic_DNA"/>
</dbReference>
<comment type="subcellular location">
    <subcellularLocation>
        <location evidence="1">Nucleus</location>
    </subcellularLocation>
</comment>
<evidence type="ECO:0000313" key="6">
    <source>
        <dbReference type="Proteomes" id="UP000652761"/>
    </source>
</evidence>
<dbReference type="Gene3D" id="1.10.20.70">
    <property type="entry name" value="Transcription termination and cleavage factor, C-terminal domain"/>
    <property type="match status" value="1"/>
</dbReference>
<dbReference type="PANTHER" id="PTHR47866:SF2">
    <property type="entry name" value="HYDROXYPROLINE-RICH GLYCOPROTEIN FAMILY PROTEIN"/>
    <property type="match status" value="1"/>
</dbReference>
<reference evidence="5" key="1">
    <citation type="submission" date="2017-07" db="EMBL/GenBank/DDBJ databases">
        <title>Taro Niue Genome Assembly and Annotation.</title>
        <authorList>
            <person name="Atibalentja N."/>
            <person name="Keating K."/>
            <person name="Fields C.J."/>
        </authorList>
    </citation>
    <scope>NUCLEOTIDE SEQUENCE</scope>
    <source>
        <strain evidence="5">Niue_2</strain>
        <tissue evidence="5">Leaf</tissue>
    </source>
</reference>
<accession>A0A843W1I1</accession>
<evidence type="ECO:0000256" key="1">
    <source>
        <dbReference type="ARBA" id="ARBA00004123"/>
    </source>
</evidence>
<dbReference type="OrthoDB" id="272703at2759"/>
<keyword evidence="3" id="KW-0539">Nucleus</keyword>
<keyword evidence="6" id="KW-1185">Reference proteome</keyword>
<evidence type="ECO:0000259" key="4">
    <source>
        <dbReference type="Pfam" id="PF14304"/>
    </source>
</evidence>
<feature type="domain" description="Transcription termination and cleavage factor C-terminal" evidence="4">
    <location>
        <begin position="138"/>
        <end position="172"/>
    </location>
</feature>
<dbReference type="Proteomes" id="UP000652761">
    <property type="component" value="Unassembled WGS sequence"/>
</dbReference>
<dbReference type="GO" id="GO:0003723">
    <property type="term" value="F:RNA binding"/>
    <property type="evidence" value="ECO:0007669"/>
    <property type="project" value="UniProtKB-KW"/>
</dbReference>
<gene>
    <name evidence="5" type="ORF">Taro_033407</name>
</gene>
<keyword evidence="2" id="KW-0694">RNA-binding</keyword>
<evidence type="ECO:0000256" key="3">
    <source>
        <dbReference type="ARBA" id="ARBA00023242"/>
    </source>
</evidence>
<dbReference type="PANTHER" id="PTHR47866">
    <property type="entry name" value="HYDROXYPROLINE-RICH GLYCOPROTEIN FAMILY PROTEIN"/>
    <property type="match status" value="1"/>
</dbReference>
<dbReference type="InterPro" id="IPR026896">
    <property type="entry name" value="CSTF_C"/>
</dbReference>